<dbReference type="InterPro" id="IPR016064">
    <property type="entry name" value="NAD/diacylglycerol_kinase_sf"/>
</dbReference>
<evidence type="ECO:0000259" key="2">
    <source>
        <dbReference type="PROSITE" id="PS50146"/>
    </source>
</evidence>
<dbReference type="SUPFAM" id="SSF111331">
    <property type="entry name" value="NAD kinase/diacylglycerol kinase-like"/>
    <property type="match status" value="1"/>
</dbReference>
<evidence type="ECO:0000256" key="1">
    <source>
        <dbReference type="SAM" id="MobiDB-lite"/>
    </source>
</evidence>
<dbReference type="SMART" id="SM00046">
    <property type="entry name" value="DAGKc"/>
    <property type="match status" value="1"/>
</dbReference>
<dbReference type="RefSeq" id="WP_160682578.1">
    <property type="nucleotide sequence ID" value="NZ_WTYW01000002.1"/>
</dbReference>
<dbReference type="AlphaFoldDB" id="A0A844ZE43"/>
<reference evidence="3 4" key="1">
    <citation type="submission" date="2019-12" db="EMBL/GenBank/DDBJ databases">
        <title>Genomic-based taxomic classification of the family Erythrobacteraceae.</title>
        <authorList>
            <person name="Xu L."/>
        </authorList>
    </citation>
    <scope>NUCLEOTIDE SEQUENCE [LARGE SCALE GENOMIC DNA]</scope>
    <source>
        <strain evidence="3 4">MCCC 1A09962</strain>
    </source>
</reference>
<dbReference type="Gene3D" id="3.40.50.10330">
    <property type="entry name" value="Probable inorganic polyphosphate/atp-NAD kinase, domain 1"/>
    <property type="match status" value="1"/>
</dbReference>
<feature type="region of interest" description="Disordered" evidence="1">
    <location>
        <begin position="1"/>
        <end position="40"/>
    </location>
</feature>
<dbReference type="InterPro" id="IPR017438">
    <property type="entry name" value="ATP-NAD_kinase_N"/>
</dbReference>
<feature type="domain" description="DAGKc" evidence="2">
    <location>
        <begin position="50"/>
        <end position="187"/>
    </location>
</feature>
<dbReference type="PROSITE" id="PS50146">
    <property type="entry name" value="DAGK"/>
    <property type="match status" value="1"/>
</dbReference>
<name>A0A844ZE43_9SPHN</name>
<sequence>MDRNDDIDGPDGQPVDPASPDRSSVPSAAQSLGATPGRREARRYWDCAADEAARIGIIFNPKSHGNRKRSHETALAHADRDNIALVSPVDRDDIRQVLREFAEQGIDYLIVDGGDGTVRDVLTAGMPVFEERWPALAVLPRGKTNALTDDLGIPEDWTVADAVSALENGFEAERRPLIIARRDGMRSPVAGFIMGAGSFTTGVRVAQDAHRLGAFGGLAVALTAVWGALQTIFGTNRNDWRRGVAIDIRLQPGDLPLVHSGQGEHSRRSIMLASTLWSMPLGLAVFGKRRPGLKLAVIDRPRRLIWAIMPALLRGWEPGWLGSWGYHRVDSEGFDIALDDEFILDGEIFPAGSYRVEQGPPLRFQTPAP</sequence>
<dbReference type="Pfam" id="PF00781">
    <property type="entry name" value="DAGK_cat"/>
    <property type="match status" value="1"/>
</dbReference>
<protein>
    <recommendedName>
        <fullName evidence="2">DAGKc domain-containing protein</fullName>
    </recommendedName>
</protein>
<proteinExistence type="predicted"/>
<evidence type="ECO:0000313" key="4">
    <source>
        <dbReference type="Proteomes" id="UP000433104"/>
    </source>
</evidence>
<organism evidence="3 4">
    <name type="scientific">Parapontixanthobacter aurantiacus</name>
    <dbReference type="NCBI Taxonomy" id="1463599"/>
    <lineage>
        <taxon>Bacteria</taxon>
        <taxon>Pseudomonadati</taxon>
        <taxon>Pseudomonadota</taxon>
        <taxon>Alphaproteobacteria</taxon>
        <taxon>Sphingomonadales</taxon>
        <taxon>Erythrobacteraceae</taxon>
        <taxon>Parapontixanthobacter</taxon>
    </lineage>
</organism>
<dbReference type="InterPro" id="IPR001206">
    <property type="entry name" value="Diacylglycerol_kinase_cat_dom"/>
</dbReference>
<dbReference type="EMBL" id="WTYW01000002">
    <property type="protein sequence ID" value="MXO86048.1"/>
    <property type="molecule type" value="Genomic_DNA"/>
</dbReference>
<dbReference type="Proteomes" id="UP000433104">
    <property type="component" value="Unassembled WGS sequence"/>
</dbReference>
<feature type="compositionally biased region" description="Polar residues" evidence="1">
    <location>
        <begin position="21"/>
        <end position="33"/>
    </location>
</feature>
<accession>A0A844ZE43</accession>
<dbReference type="GO" id="GO:0016301">
    <property type="term" value="F:kinase activity"/>
    <property type="evidence" value="ECO:0007669"/>
    <property type="project" value="InterPro"/>
</dbReference>
<keyword evidence="4" id="KW-1185">Reference proteome</keyword>
<comment type="caution">
    <text evidence="3">The sequence shown here is derived from an EMBL/GenBank/DDBJ whole genome shotgun (WGS) entry which is preliminary data.</text>
</comment>
<evidence type="ECO:0000313" key="3">
    <source>
        <dbReference type="EMBL" id="MXO86048.1"/>
    </source>
</evidence>
<dbReference type="OrthoDB" id="7209949at2"/>
<gene>
    <name evidence="3" type="ORF">GRI38_08410</name>
</gene>